<organism evidence="2 3">
    <name type="scientific">Favolaschia claudopus</name>
    <dbReference type="NCBI Taxonomy" id="2862362"/>
    <lineage>
        <taxon>Eukaryota</taxon>
        <taxon>Fungi</taxon>
        <taxon>Dikarya</taxon>
        <taxon>Basidiomycota</taxon>
        <taxon>Agaricomycotina</taxon>
        <taxon>Agaricomycetes</taxon>
        <taxon>Agaricomycetidae</taxon>
        <taxon>Agaricales</taxon>
        <taxon>Marasmiineae</taxon>
        <taxon>Mycenaceae</taxon>
        <taxon>Favolaschia</taxon>
    </lineage>
</organism>
<evidence type="ECO:0000313" key="3">
    <source>
        <dbReference type="Proteomes" id="UP001362999"/>
    </source>
</evidence>
<feature type="coiled-coil region" evidence="1">
    <location>
        <begin position="22"/>
        <end position="49"/>
    </location>
</feature>
<dbReference type="AlphaFoldDB" id="A0AAW0E557"/>
<dbReference type="Proteomes" id="UP001362999">
    <property type="component" value="Unassembled WGS sequence"/>
</dbReference>
<dbReference type="EMBL" id="JAWWNJ010000003">
    <property type="protein sequence ID" value="KAK7059542.1"/>
    <property type="molecule type" value="Genomic_DNA"/>
</dbReference>
<comment type="caution">
    <text evidence="2">The sequence shown here is derived from an EMBL/GenBank/DDBJ whole genome shotgun (WGS) entry which is preliminary data.</text>
</comment>
<evidence type="ECO:0000313" key="2">
    <source>
        <dbReference type="EMBL" id="KAK7059542.1"/>
    </source>
</evidence>
<sequence>MHQAEFQRRLDATVLISRVEDIYERRLTREKLQDQLDKLREQWNTKTEERIVIPKKSHIPKLADKQTALVHAFQAHLKLLEQFPEHLSPQLPPQTDKDLVRDFYHGDDADFGMFEDDLAVF</sequence>
<reference evidence="2 3" key="1">
    <citation type="journal article" date="2024" name="J Genomics">
        <title>Draft genome sequencing and assembly of Favolaschia claudopus CIRM-BRFM 2984 isolated from oak limbs.</title>
        <authorList>
            <person name="Navarro D."/>
            <person name="Drula E."/>
            <person name="Chaduli D."/>
            <person name="Cazenave R."/>
            <person name="Ahrendt S."/>
            <person name="Wang J."/>
            <person name="Lipzen A."/>
            <person name="Daum C."/>
            <person name="Barry K."/>
            <person name="Grigoriev I.V."/>
            <person name="Favel A."/>
            <person name="Rosso M.N."/>
            <person name="Martin F."/>
        </authorList>
    </citation>
    <scope>NUCLEOTIDE SEQUENCE [LARGE SCALE GENOMIC DNA]</scope>
    <source>
        <strain evidence="2 3">CIRM-BRFM 2984</strain>
    </source>
</reference>
<evidence type="ECO:0000256" key="1">
    <source>
        <dbReference type="SAM" id="Coils"/>
    </source>
</evidence>
<proteinExistence type="predicted"/>
<accession>A0AAW0E557</accession>
<protein>
    <submittedName>
        <fullName evidence="2">Uncharacterized protein</fullName>
    </submittedName>
</protein>
<name>A0AAW0E557_9AGAR</name>
<gene>
    <name evidence="2" type="ORF">R3P38DRAFT_2758963</name>
</gene>
<keyword evidence="3" id="KW-1185">Reference proteome</keyword>
<keyword evidence="1" id="KW-0175">Coiled coil</keyword>